<evidence type="ECO:0000313" key="1">
    <source>
        <dbReference type="EMBL" id="KEH41475.1"/>
    </source>
</evidence>
<dbReference type="Proteomes" id="UP000002051">
    <property type="component" value="Unassembled WGS sequence"/>
</dbReference>
<sequence>MRTLFCTWEEDAISGIDDGGHALMFVFMKKTSDSFDNLFSANVKKLLIFDNIDNGSLKEHLNDPLKTPLNWRTRLQIANGVVAALGSVFTLC</sequence>
<dbReference type="EnsemblPlants" id="KEH41475">
    <property type="protein sequence ID" value="KEH41475"/>
    <property type="gene ID" value="MTR_1g051310"/>
</dbReference>
<organism evidence="1 3">
    <name type="scientific">Medicago truncatula</name>
    <name type="common">Barrel medic</name>
    <name type="synonym">Medicago tribuloides</name>
    <dbReference type="NCBI Taxonomy" id="3880"/>
    <lineage>
        <taxon>Eukaryota</taxon>
        <taxon>Viridiplantae</taxon>
        <taxon>Streptophyta</taxon>
        <taxon>Embryophyta</taxon>
        <taxon>Tracheophyta</taxon>
        <taxon>Spermatophyta</taxon>
        <taxon>Magnoliopsida</taxon>
        <taxon>eudicotyledons</taxon>
        <taxon>Gunneridae</taxon>
        <taxon>Pentapetalae</taxon>
        <taxon>rosids</taxon>
        <taxon>fabids</taxon>
        <taxon>Fabales</taxon>
        <taxon>Fabaceae</taxon>
        <taxon>Papilionoideae</taxon>
        <taxon>50 kb inversion clade</taxon>
        <taxon>NPAAA clade</taxon>
        <taxon>Hologalegina</taxon>
        <taxon>IRL clade</taxon>
        <taxon>Trifolieae</taxon>
        <taxon>Medicago</taxon>
    </lineage>
</organism>
<evidence type="ECO:0000313" key="3">
    <source>
        <dbReference type="Proteomes" id="UP000002051"/>
    </source>
</evidence>
<keyword evidence="1" id="KW-0418">Kinase</keyword>
<dbReference type="PaxDb" id="3880-AES67170"/>
<dbReference type="SUPFAM" id="SSF56112">
    <property type="entry name" value="Protein kinase-like (PK-like)"/>
    <property type="match status" value="1"/>
</dbReference>
<keyword evidence="1" id="KW-0808">Transferase</keyword>
<dbReference type="InterPro" id="IPR011009">
    <property type="entry name" value="Kinase-like_dom_sf"/>
</dbReference>
<dbReference type="HOGENOM" id="CLU_2416568_0_0_1"/>
<reference evidence="1 3" key="2">
    <citation type="journal article" date="2014" name="BMC Genomics">
        <title>An improved genome release (version Mt4.0) for the model legume Medicago truncatula.</title>
        <authorList>
            <person name="Tang H."/>
            <person name="Krishnakumar V."/>
            <person name="Bidwell S."/>
            <person name="Rosen B."/>
            <person name="Chan A."/>
            <person name="Zhou S."/>
            <person name="Gentzbittel L."/>
            <person name="Childs K.L."/>
            <person name="Yandell M."/>
            <person name="Gundlach H."/>
            <person name="Mayer K.F."/>
            <person name="Schwartz D.C."/>
            <person name="Town C.D."/>
        </authorList>
    </citation>
    <scope>GENOME REANNOTATION</scope>
    <source>
        <strain evidence="1">A17</strain>
        <strain evidence="2 3">cv. Jemalong A17</strain>
    </source>
</reference>
<protein>
    <submittedName>
        <fullName evidence="1">Kinase family protein, putative</fullName>
    </submittedName>
</protein>
<accession>A0A072VTP1</accession>
<dbReference type="EMBL" id="CM001217">
    <property type="protein sequence ID" value="KEH41475.1"/>
    <property type="molecule type" value="Genomic_DNA"/>
</dbReference>
<dbReference type="eggNOG" id="KOG1187">
    <property type="taxonomic scope" value="Eukaryota"/>
</dbReference>
<gene>
    <name evidence="1" type="ordered locus">MTR_1g051310</name>
</gene>
<evidence type="ECO:0000313" key="2">
    <source>
        <dbReference type="EnsemblPlants" id="KEH41475"/>
    </source>
</evidence>
<dbReference type="AlphaFoldDB" id="A0A072VTP1"/>
<name>A0A072VTP1_MEDTR</name>
<reference evidence="1 3" key="1">
    <citation type="journal article" date="2011" name="Nature">
        <title>The Medicago genome provides insight into the evolution of rhizobial symbioses.</title>
        <authorList>
            <person name="Young N.D."/>
            <person name="Debelle F."/>
            <person name="Oldroyd G.E."/>
            <person name="Geurts R."/>
            <person name="Cannon S.B."/>
            <person name="Udvardi M.K."/>
            <person name="Benedito V.A."/>
            <person name="Mayer K.F."/>
            <person name="Gouzy J."/>
            <person name="Schoof H."/>
            <person name="Van de Peer Y."/>
            <person name="Proost S."/>
            <person name="Cook D.R."/>
            <person name="Meyers B.C."/>
            <person name="Spannagl M."/>
            <person name="Cheung F."/>
            <person name="De Mita S."/>
            <person name="Krishnakumar V."/>
            <person name="Gundlach H."/>
            <person name="Zhou S."/>
            <person name="Mudge J."/>
            <person name="Bharti A.K."/>
            <person name="Murray J.D."/>
            <person name="Naoumkina M.A."/>
            <person name="Rosen B."/>
            <person name="Silverstein K.A."/>
            <person name="Tang H."/>
            <person name="Rombauts S."/>
            <person name="Zhao P.X."/>
            <person name="Zhou P."/>
            <person name="Barbe V."/>
            <person name="Bardou P."/>
            <person name="Bechner M."/>
            <person name="Bellec A."/>
            <person name="Berger A."/>
            <person name="Berges H."/>
            <person name="Bidwell S."/>
            <person name="Bisseling T."/>
            <person name="Choisne N."/>
            <person name="Couloux A."/>
            <person name="Denny R."/>
            <person name="Deshpande S."/>
            <person name="Dai X."/>
            <person name="Doyle J.J."/>
            <person name="Dudez A.M."/>
            <person name="Farmer A.D."/>
            <person name="Fouteau S."/>
            <person name="Franken C."/>
            <person name="Gibelin C."/>
            <person name="Gish J."/>
            <person name="Goldstein S."/>
            <person name="Gonzalez A.J."/>
            <person name="Green P.J."/>
            <person name="Hallab A."/>
            <person name="Hartog M."/>
            <person name="Hua A."/>
            <person name="Humphray S.J."/>
            <person name="Jeong D.H."/>
            <person name="Jing Y."/>
            <person name="Jocker A."/>
            <person name="Kenton S.M."/>
            <person name="Kim D.J."/>
            <person name="Klee K."/>
            <person name="Lai H."/>
            <person name="Lang C."/>
            <person name="Lin S."/>
            <person name="Macmil S.L."/>
            <person name="Magdelenat G."/>
            <person name="Matthews L."/>
            <person name="McCorrison J."/>
            <person name="Monaghan E.L."/>
            <person name="Mun J.H."/>
            <person name="Najar F.Z."/>
            <person name="Nicholson C."/>
            <person name="Noirot C."/>
            <person name="O'Bleness M."/>
            <person name="Paule C.R."/>
            <person name="Poulain J."/>
            <person name="Prion F."/>
            <person name="Qin B."/>
            <person name="Qu C."/>
            <person name="Retzel E.F."/>
            <person name="Riddle C."/>
            <person name="Sallet E."/>
            <person name="Samain S."/>
            <person name="Samson N."/>
            <person name="Sanders I."/>
            <person name="Saurat O."/>
            <person name="Scarpelli C."/>
            <person name="Schiex T."/>
            <person name="Segurens B."/>
            <person name="Severin A.J."/>
            <person name="Sherrier D.J."/>
            <person name="Shi R."/>
            <person name="Sims S."/>
            <person name="Singer S.R."/>
            <person name="Sinharoy S."/>
            <person name="Sterck L."/>
            <person name="Viollet A."/>
            <person name="Wang B.B."/>
            <person name="Wang K."/>
            <person name="Wang M."/>
            <person name="Wang X."/>
            <person name="Warfsmann J."/>
            <person name="Weissenbach J."/>
            <person name="White D.D."/>
            <person name="White J.D."/>
            <person name="Wiley G.B."/>
            <person name="Wincker P."/>
            <person name="Xing Y."/>
            <person name="Yang L."/>
            <person name="Yao Z."/>
            <person name="Ying F."/>
            <person name="Zhai J."/>
            <person name="Zhou L."/>
            <person name="Zuber A."/>
            <person name="Denarie J."/>
            <person name="Dixon R.A."/>
            <person name="May G.D."/>
            <person name="Schwartz D.C."/>
            <person name="Rogers J."/>
            <person name="Quetier F."/>
            <person name="Town C.D."/>
            <person name="Roe B.A."/>
        </authorList>
    </citation>
    <scope>NUCLEOTIDE SEQUENCE [LARGE SCALE GENOMIC DNA]</scope>
    <source>
        <strain evidence="1">A17</strain>
        <strain evidence="2 3">cv. Jemalong A17</strain>
    </source>
</reference>
<keyword evidence="3" id="KW-1185">Reference proteome</keyword>
<reference evidence="2" key="3">
    <citation type="submission" date="2015-04" db="UniProtKB">
        <authorList>
            <consortium name="EnsemblPlants"/>
        </authorList>
    </citation>
    <scope>IDENTIFICATION</scope>
    <source>
        <strain evidence="2">cv. Jemalong A17</strain>
    </source>
</reference>
<proteinExistence type="predicted"/>
<dbReference type="GO" id="GO:0016301">
    <property type="term" value="F:kinase activity"/>
    <property type="evidence" value="ECO:0007669"/>
    <property type="project" value="UniProtKB-KW"/>
</dbReference>
<dbReference type="STRING" id="3880.A0A072VTP1"/>